<organism evidence="10 11">
    <name type="scientific">Lacibacterium aquatile</name>
    <dbReference type="NCBI Taxonomy" id="1168082"/>
    <lineage>
        <taxon>Bacteria</taxon>
        <taxon>Pseudomonadati</taxon>
        <taxon>Pseudomonadota</taxon>
        <taxon>Alphaproteobacteria</taxon>
        <taxon>Rhodospirillales</taxon>
        <taxon>Rhodospirillaceae</taxon>
    </lineage>
</organism>
<dbReference type="PANTHER" id="PTHR11963:SF23">
    <property type="entry name" value="CYTOSOL AMINOPEPTIDASE"/>
    <property type="match status" value="1"/>
</dbReference>
<evidence type="ECO:0000313" key="11">
    <source>
        <dbReference type="Proteomes" id="UP001597295"/>
    </source>
</evidence>
<proteinExistence type="inferred from homology"/>
<dbReference type="InterPro" id="IPR008283">
    <property type="entry name" value="Peptidase_M17_N"/>
</dbReference>
<keyword evidence="8" id="KW-0479">Metal-binding</keyword>
<feature type="binding site" evidence="8">
    <location>
        <position position="347"/>
    </location>
    <ligand>
        <name>Mn(2+)</name>
        <dbReference type="ChEBI" id="CHEBI:29035"/>
        <label>2</label>
    </ligand>
</feature>
<dbReference type="Gene3D" id="3.40.220.10">
    <property type="entry name" value="Leucine Aminopeptidase, subunit E, domain 1"/>
    <property type="match status" value="1"/>
</dbReference>
<feature type="binding site" evidence="8">
    <location>
        <position position="263"/>
    </location>
    <ligand>
        <name>Mn(2+)</name>
        <dbReference type="ChEBI" id="CHEBI:29035"/>
        <label>2</label>
    </ligand>
</feature>
<dbReference type="PROSITE" id="PS00631">
    <property type="entry name" value="CYTOSOL_AP"/>
    <property type="match status" value="1"/>
</dbReference>
<dbReference type="NCBIfam" id="NF002083">
    <property type="entry name" value="PRK00913.3-5"/>
    <property type="match status" value="1"/>
</dbReference>
<feature type="active site" evidence="8">
    <location>
        <position position="349"/>
    </location>
</feature>
<dbReference type="Gene3D" id="3.40.630.10">
    <property type="entry name" value="Zn peptidases"/>
    <property type="match status" value="1"/>
</dbReference>
<evidence type="ECO:0000259" key="9">
    <source>
        <dbReference type="PROSITE" id="PS00631"/>
    </source>
</evidence>
<comment type="function">
    <text evidence="8">Presumably involved in the processing and regular turnover of intracellular proteins. Catalyzes the removal of unsubstituted N-terminal amino acids from various peptides.</text>
</comment>
<evidence type="ECO:0000313" key="10">
    <source>
        <dbReference type="EMBL" id="MFD2261357.1"/>
    </source>
</evidence>
<comment type="catalytic activity">
    <reaction evidence="1 8">
        <text>Release of an N-terminal amino acid, Xaa-|-Yaa-, in which Xaa is preferably Leu, but may be other amino acids including Pro although not Arg or Lys, and Yaa may be Pro. Amino acid amides and methyl esters are also readily hydrolyzed, but rates on arylamides are exceedingly low.</text>
        <dbReference type="EC" id="3.4.11.1"/>
    </reaction>
</comment>
<feature type="active site" evidence="8">
    <location>
        <position position="275"/>
    </location>
</feature>
<feature type="binding site" evidence="8">
    <location>
        <position position="268"/>
    </location>
    <ligand>
        <name>Mn(2+)</name>
        <dbReference type="ChEBI" id="CHEBI:29035"/>
        <label>1</label>
    </ligand>
</feature>
<dbReference type="InterPro" id="IPR043472">
    <property type="entry name" value="Macro_dom-like"/>
</dbReference>
<dbReference type="InterPro" id="IPR000819">
    <property type="entry name" value="Peptidase_M17_C"/>
</dbReference>
<comment type="cofactor">
    <cofactor evidence="8">
        <name>Mn(2+)</name>
        <dbReference type="ChEBI" id="CHEBI:29035"/>
    </cofactor>
    <text evidence="8">Binds 2 manganese ions per subunit.</text>
</comment>
<keyword evidence="6 8" id="KW-0378">Hydrolase</keyword>
<feature type="binding site" evidence="8">
    <location>
        <position position="286"/>
    </location>
    <ligand>
        <name>Mn(2+)</name>
        <dbReference type="ChEBI" id="CHEBI:29035"/>
        <label>2</label>
    </ligand>
</feature>
<evidence type="ECO:0000256" key="2">
    <source>
        <dbReference type="ARBA" id="ARBA00000967"/>
    </source>
</evidence>
<evidence type="ECO:0000256" key="5">
    <source>
        <dbReference type="ARBA" id="ARBA00022670"/>
    </source>
</evidence>
<dbReference type="EC" id="3.4.11.10" evidence="8"/>
<comment type="subcellular location">
    <subcellularLocation>
        <location evidence="8">Cytoplasm</location>
    </subcellularLocation>
</comment>
<feature type="binding site" evidence="8">
    <location>
        <position position="268"/>
    </location>
    <ligand>
        <name>Mn(2+)</name>
        <dbReference type="ChEBI" id="CHEBI:29035"/>
        <label>2</label>
    </ligand>
</feature>
<evidence type="ECO:0000256" key="3">
    <source>
        <dbReference type="ARBA" id="ARBA00009528"/>
    </source>
</evidence>
<dbReference type="Pfam" id="PF02789">
    <property type="entry name" value="Peptidase_M17_N"/>
    <property type="match status" value="1"/>
</dbReference>
<dbReference type="Pfam" id="PF00883">
    <property type="entry name" value="Peptidase_M17"/>
    <property type="match status" value="1"/>
</dbReference>
<reference evidence="11" key="1">
    <citation type="journal article" date="2019" name="Int. J. Syst. Evol. Microbiol.">
        <title>The Global Catalogue of Microorganisms (GCM) 10K type strain sequencing project: providing services to taxonomists for standard genome sequencing and annotation.</title>
        <authorList>
            <consortium name="The Broad Institute Genomics Platform"/>
            <consortium name="The Broad Institute Genome Sequencing Center for Infectious Disease"/>
            <person name="Wu L."/>
            <person name="Ma J."/>
        </authorList>
    </citation>
    <scope>NUCLEOTIDE SEQUENCE [LARGE SCALE GENOMIC DNA]</scope>
    <source>
        <strain evidence="11">CGMCC 1.19062</strain>
    </source>
</reference>
<feature type="binding site" evidence="8">
    <location>
        <position position="345"/>
    </location>
    <ligand>
        <name>Mn(2+)</name>
        <dbReference type="ChEBI" id="CHEBI:29035"/>
        <label>1</label>
    </ligand>
</feature>
<evidence type="ECO:0000256" key="7">
    <source>
        <dbReference type="ARBA" id="ARBA00023211"/>
    </source>
</evidence>
<keyword evidence="5 8" id="KW-0645">Protease</keyword>
<evidence type="ECO:0000256" key="6">
    <source>
        <dbReference type="ARBA" id="ARBA00022801"/>
    </source>
</evidence>
<dbReference type="SUPFAM" id="SSF53187">
    <property type="entry name" value="Zn-dependent exopeptidases"/>
    <property type="match status" value="1"/>
</dbReference>
<dbReference type="Proteomes" id="UP001597295">
    <property type="component" value="Unassembled WGS sequence"/>
</dbReference>
<protein>
    <recommendedName>
        <fullName evidence="8">Probable cytosol aminopeptidase</fullName>
        <ecNumber evidence="8">3.4.11.1</ecNumber>
    </recommendedName>
    <alternativeName>
        <fullName evidence="8">Leucine aminopeptidase</fullName>
        <shortName evidence="8">LAP</shortName>
        <ecNumber evidence="8">3.4.11.10</ecNumber>
    </alternativeName>
    <alternativeName>
        <fullName evidence="8">Leucyl aminopeptidase</fullName>
    </alternativeName>
</protein>
<evidence type="ECO:0000256" key="1">
    <source>
        <dbReference type="ARBA" id="ARBA00000135"/>
    </source>
</evidence>
<sequence>MKISFAELDLAKKGTLVVGIAADRALTASAAVLDARIGGAISRAVGASRFAGKAGETLEILAPVGVDASRIVLLGLGKLAEIDEAKAETLGASLFAAVKGHPEKDLAIAVDPVVGASLSAQDIAAEIAYGFLLRSYRFDKYHTKLKAEDKAAVEKLTVMVADAAVAKKRYQNLEKVADGVVYARDLVTEPGNILNPETYAEKLKGLEKAVGLEIEVLTVKDMKKLGMGSLLGVGQGSVSESRIVIMRWQGAKDTSAPIAFVGKGVTFDSGGLSLKPAKSMEDMKWDMGGSAAVVGTMIALAGRKAKVNAVGVVGLVENMPSAEAQRPGDVVTSMSGQTIEVLNTDAEGRLVLADALWYTQDRFKPVAMINLATLTGAIIIGLGHEHAGLFSNNDALSDAILTAGKATGETLWRMPLGEAYAKSLKSPIADFRNIGDGTAGSVVAAVFLEKFVNEVPWAHLDIAGVAWGGSDRGVNPKGATGWGVRLLDKLVRTKYEA</sequence>
<keyword evidence="7 8" id="KW-0464">Manganese</keyword>
<dbReference type="HAMAP" id="MF_00181">
    <property type="entry name" value="Cytosol_peptidase_M17"/>
    <property type="match status" value="1"/>
</dbReference>
<keyword evidence="4 8" id="KW-0031">Aminopeptidase</keyword>
<keyword evidence="11" id="KW-1185">Reference proteome</keyword>
<dbReference type="PANTHER" id="PTHR11963">
    <property type="entry name" value="LEUCINE AMINOPEPTIDASE-RELATED"/>
    <property type="match status" value="1"/>
</dbReference>
<dbReference type="EMBL" id="JBHUIP010000001">
    <property type="protein sequence ID" value="MFD2261357.1"/>
    <property type="molecule type" value="Genomic_DNA"/>
</dbReference>
<dbReference type="InterPro" id="IPR023042">
    <property type="entry name" value="Peptidase_M17_leu_NH2_pept"/>
</dbReference>
<dbReference type="PRINTS" id="PR00481">
    <property type="entry name" value="LAMNOPPTDASE"/>
</dbReference>
<dbReference type="EC" id="3.4.11.1" evidence="8"/>
<feature type="domain" description="Cytosol aminopeptidase" evidence="9">
    <location>
        <begin position="343"/>
        <end position="350"/>
    </location>
</feature>
<dbReference type="RefSeq" id="WP_379874004.1">
    <property type="nucleotide sequence ID" value="NZ_JBHUIP010000001.1"/>
</dbReference>
<dbReference type="NCBIfam" id="NF002074">
    <property type="entry name" value="PRK00913.1-4"/>
    <property type="match status" value="1"/>
</dbReference>
<gene>
    <name evidence="8" type="primary">pepA</name>
    <name evidence="10" type="ORF">ACFSM5_00560</name>
</gene>
<dbReference type="NCBIfam" id="NF002077">
    <property type="entry name" value="PRK00913.2-4"/>
    <property type="match status" value="1"/>
</dbReference>
<accession>A0ABW5DK79</accession>
<dbReference type="CDD" id="cd00433">
    <property type="entry name" value="Peptidase_M17"/>
    <property type="match status" value="1"/>
</dbReference>
<dbReference type="NCBIfam" id="NF002073">
    <property type="entry name" value="PRK00913.1-2"/>
    <property type="match status" value="1"/>
</dbReference>
<keyword evidence="8" id="KW-0963">Cytoplasm</keyword>
<evidence type="ECO:0000256" key="8">
    <source>
        <dbReference type="HAMAP-Rule" id="MF_00181"/>
    </source>
</evidence>
<comment type="similarity">
    <text evidence="3 8">Belongs to the peptidase M17 family.</text>
</comment>
<name>A0ABW5DK79_9PROT</name>
<dbReference type="InterPro" id="IPR011356">
    <property type="entry name" value="Leucine_aapep/pepB"/>
</dbReference>
<dbReference type="SUPFAM" id="SSF52949">
    <property type="entry name" value="Macro domain-like"/>
    <property type="match status" value="1"/>
</dbReference>
<comment type="catalytic activity">
    <reaction evidence="2 8">
        <text>Release of an N-terminal amino acid, preferentially leucine, but not glutamic or aspartic acids.</text>
        <dbReference type="EC" id="3.4.11.10"/>
    </reaction>
</comment>
<comment type="caution">
    <text evidence="10">The sequence shown here is derived from an EMBL/GenBank/DDBJ whole genome shotgun (WGS) entry which is preliminary data.</text>
</comment>
<feature type="binding site" evidence="8">
    <location>
        <position position="347"/>
    </location>
    <ligand>
        <name>Mn(2+)</name>
        <dbReference type="ChEBI" id="CHEBI:29035"/>
        <label>1</label>
    </ligand>
</feature>
<evidence type="ECO:0000256" key="4">
    <source>
        <dbReference type="ARBA" id="ARBA00022438"/>
    </source>
</evidence>
<dbReference type="GO" id="GO:0004177">
    <property type="term" value="F:aminopeptidase activity"/>
    <property type="evidence" value="ECO:0007669"/>
    <property type="project" value="UniProtKB-KW"/>
</dbReference>
<dbReference type="NCBIfam" id="NF002075">
    <property type="entry name" value="PRK00913.2-2"/>
    <property type="match status" value="1"/>
</dbReference>